<dbReference type="GO" id="GO:0016758">
    <property type="term" value="F:hexosyltransferase activity"/>
    <property type="evidence" value="ECO:0007669"/>
    <property type="project" value="UniProtKB-ARBA"/>
</dbReference>
<dbReference type="InterPro" id="IPR050271">
    <property type="entry name" value="UDP-glycosyltransferase"/>
</dbReference>
<dbReference type="KEGG" id="nml:Namu_2594"/>
<dbReference type="SUPFAM" id="SSF53756">
    <property type="entry name" value="UDP-Glycosyltransferase/glycogen phosphorylase"/>
    <property type="match status" value="1"/>
</dbReference>
<reference evidence="5 6" key="2">
    <citation type="journal article" date="2010" name="Stand. Genomic Sci.">
        <title>Complete genome sequence of Nakamurella multipartita type strain (Y-104).</title>
        <authorList>
            <person name="Tice H."/>
            <person name="Mayilraj S."/>
            <person name="Sims D."/>
            <person name="Lapidus A."/>
            <person name="Nolan M."/>
            <person name="Lucas S."/>
            <person name="Glavina Del Rio T."/>
            <person name="Copeland A."/>
            <person name="Cheng J.F."/>
            <person name="Meincke L."/>
            <person name="Bruce D."/>
            <person name="Goodwin L."/>
            <person name="Pitluck S."/>
            <person name="Ivanova N."/>
            <person name="Mavromatis K."/>
            <person name="Ovchinnikova G."/>
            <person name="Pati A."/>
            <person name="Chen A."/>
            <person name="Palaniappan K."/>
            <person name="Land M."/>
            <person name="Hauser L."/>
            <person name="Chang Y.J."/>
            <person name="Jeffries C.D."/>
            <person name="Detter J.C."/>
            <person name="Brettin T."/>
            <person name="Rohde M."/>
            <person name="Goker M."/>
            <person name="Bristow J."/>
            <person name="Eisen J.A."/>
            <person name="Markowitz V."/>
            <person name="Hugenholtz P."/>
            <person name="Kyrpides N.C."/>
            <person name="Klenk H.P."/>
            <person name="Chen F."/>
        </authorList>
    </citation>
    <scope>NUCLEOTIDE SEQUENCE [LARGE SCALE GENOMIC DNA]</scope>
    <source>
        <strain evidence="6">ATCC 700099 / DSM 44233 / CIP 104796 / JCM 9543 / NBRC 105858 / Y-104</strain>
    </source>
</reference>
<accession>C8X7J3</accession>
<reference evidence="6" key="1">
    <citation type="submission" date="2009-09" db="EMBL/GenBank/DDBJ databases">
        <title>The complete genome of Nakamurella multipartita DSM 44233.</title>
        <authorList>
            <consortium name="US DOE Joint Genome Institute (JGI-PGF)"/>
            <person name="Lucas S."/>
            <person name="Copeland A."/>
            <person name="Lapidus A."/>
            <person name="Glavina del Rio T."/>
            <person name="Dalin E."/>
            <person name="Tice H."/>
            <person name="Bruce D."/>
            <person name="Goodwin L."/>
            <person name="Pitluck S."/>
            <person name="Kyrpides N."/>
            <person name="Mavromatis K."/>
            <person name="Ivanova N."/>
            <person name="Ovchinnikova G."/>
            <person name="Sims D."/>
            <person name="Meincke L."/>
            <person name="Brettin T."/>
            <person name="Detter J.C."/>
            <person name="Han C."/>
            <person name="Larimer F."/>
            <person name="Land M."/>
            <person name="Hauser L."/>
            <person name="Markowitz V."/>
            <person name="Cheng J.-F."/>
            <person name="Hugenholtz P."/>
            <person name="Woyke T."/>
            <person name="Wu D."/>
            <person name="Klenk H.-P."/>
            <person name="Eisen J.A."/>
        </authorList>
    </citation>
    <scope>NUCLEOTIDE SEQUENCE [LARGE SCALE GENOMIC DNA]</scope>
    <source>
        <strain evidence="6">ATCC 700099 / DSM 44233 / CIP 104796 / JCM 9543 / NBRC 105858 / Y-104</strain>
    </source>
</reference>
<proteinExistence type="predicted"/>
<evidence type="ECO:0000313" key="5">
    <source>
        <dbReference type="EMBL" id="ACV78946.1"/>
    </source>
</evidence>
<dbReference type="AlphaFoldDB" id="C8X7J3"/>
<dbReference type="eggNOG" id="COG1819">
    <property type="taxonomic scope" value="Bacteria"/>
</dbReference>
<dbReference type="CDD" id="cd03784">
    <property type="entry name" value="GT1_Gtf-like"/>
    <property type="match status" value="1"/>
</dbReference>
<evidence type="ECO:0000313" key="6">
    <source>
        <dbReference type="Proteomes" id="UP000002218"/>
    </source>
</evidence>
<name>C8X7J3_NAKMY</name>
<dbReference type="InterPro" id="IPR010610">
    <property type="entry name" value="EryCIII-like_C"/>
</dbReference>
<evidence type="ECO:0000256" key="2">
    <source>
        <dbReference type="ARBA" id="ARBA00022679"/>
    </source>
</evidence>
<keyword evidence="2 5" id="KW-0808">Transferase</keyword>
<dbReference type="CAZy" id="GT1">
    <property type="family name" value="Glycosyltransferase Family 1"/>
</dbReference>
<gene>
    <name evidence="5" type="ordered locus">Namu_2594</name>
</gene>
<keyword evidence="6" id="KW-1185">Reference proteome</keyword>
<dbReference type="PANTHER" id="PTHR48043">
    <property type="entry name" value="EG:EG0003.4 PROTEIN-RELATED"/>
    <property type="match status" value="1"/>
</dbReference>
<dbReference type="PANTHER" id="PTHR48043:SF145">
    <property type="entry name" value="FI06409P-RELATED"/>
    <property type="match status" value="1"/>
</dbReference>
<dbReference type="HOGENOM" id="CLU_000537_4_1_11"/>
<evidence type="ECO:0000256" key="3">
    <source>
        <dbReference type="SAM" id="MobiDB-lite"/>
    </source>
</evidence>
<dbReference type="Pfam" id="PF06722">
    <property type="entry name" value="EryCIII-like_C"/>
    <property type="match status" value="1"/>
</dbReference>
<dbReference type="GO" id="GO:0008194">
    <property type="term" value="F:UDP-glycosyltransferase activity"/>
    <property type="evidence" value="ECO:0007669"/>
    <property type="project" value="InterPro"/>
</dbReference>
<evidence type="ECO:0000259" key="4">
    <source>
        <dbReference type="Pfam" id="PF06722"/>
    </source>
</evidence>
<organism evidence="5 6">
    <name type="scientific">Nakamurella multipartita (strain ATCC 700099 / DSM 44233 / CIP 104796 / JCM 9543 / NBRC 105858 / Y-104)</name>
    <name type="common">Microsphaera multipartita</name>
    <dbReference type="NCBI Taxonomy" id="479431"/>
    <lineage>
        <taxon>Bacteria</taxon>
        <taxon>Bacillati</taxon>
        <taxon>Actinomycetota</taxon>
        <taxon>Actinomycetes</taxon>
        <taxon>Nakamurellales</taxon>
        <taxon>Nakamurellaceae</taxon>
        <taxon>Nakamurella</taxon>
    </lineage>
</organism>
<keyword evidence="1" id="KW-0328">Glycosyltransferase</keyword>
<feature type="domain" description="Erythromycin biosynthesis protein CIII-like C-terminal" evidence="4">
    <location>
        <begin position="311"/>
        <end position="409"/>
    </location>
</feature>
<dbReference type="EMBL" id="CP001737">
    <property type="protein sequence ID" value="ACV78946.1"/>
    <property type="molecule type" value="Genomic_DNA"/>
</dbReference>
<dbReference type="Proteomes" id="UP000002218">
    <property type="component" value="Chromosome"/>
</dbReference>
<dbReference type="RefSeq" id="WP_015747827.1">
    <property type="nucleotide sequence ID" value="NC_013235.1"/>
</dbReference>
<dbReference type="STRING" id="479431.Namu_2594"/>
<sequence>MKILFASMPADGHFNPLTGVAEHLARAGHDVRWYAGPAYGAKLDRLGMRHFPYRRATEVTGGNIHRLYPERAALKGPKLIAFDLEKYFVTNVDQHFQDIVEIRSEFAFDVFFCDGAMYVEKLIAEVLQIPVLATGISAVLPGDGGPPPFFGLRPARTVIGRTTHAVVRRMLTSTMRPGVTTYNEILAGYGIAPLPPDGFPHLPMASARRLLLDGTPGLEFPGYRSPANAEFVGPLVPARAALGPGPEATLPPQVLEPGAPVVVVSQGTVDNADQDKLLVPTLTALSDQPYVVVATTGGVGTERLRKRFPAPNVVIEDFVNYTDLFPHADVFVTSGGYGSTVAALRHGVRVVGAGKREGKNDINARIGYNKLGIDLRTERPRPARIRAAVHRVLHDPEIDAGVAGISAEFESYHPMVAIESALRDLTPAAGPRDPVRRRDSLPSRAFQAELHDGQR</sequence>
<dbReference type="InterPro" id="IPR002213">
    <property type="entry name" value="UDP_glucos_trans"/>
</dbReference>
<dbReference type="InParanoid" id="C8X7J3"/>
<feature type="region of interest" description="Disordered" evidence="3">
    <location>
        <begin position="426"/>
        <end position="455"/>
    </location>
</feature>
<protein>
    <submittedName>
        <fullName evidence="5">UDP-glucuronosyl/UDP-glucosyltransferase</fullName>
    </submittedName>
</protein>
<dbReference type="Gene3D" id="3.40.50.2000">
    <property type="entry name" value="Glycogen Phosphorylase B"/>
    <property type="match status" value="2"/>
</dbReference>
<evidence type="ECO:0000256" key="1">
    <source>
        <dbReference type="ARBA" id="ARBA00022676"/>
    </source>
</evidence>